<evidence type="ECO:0000313" key="2">
    <source>
        <dbReference type="EMBL" id="PWK54627.1"/>
    </source>
</evidence>
<organism evidence="2 3">
    <name type="scientific">Silicimonas algicola</name>
    <dbReference type="NCBI Taxonomy" id="1826607"/>
    <lineage>
        <taxon>Bacteria</taxon>
        <taxon>Pseudomonadati</taxon>
        <taxon>Pseudomonadota</taxon>
        <taxon>Alphaproteobacteria</taxon>
        <taxon>Rhodobacterales</taxon>
        <taxon>Paracoccaceae</taxon>
    </lineage>
</organism>
<evidence type="ECO:0000313" key="3">
    <source>
        <dbReference type="Proteomes" id="UP000245390"/>
    </source>
</evidence>
<dbReference type="EMBL" id="QGGV01000011">
    <property type="protein sequence ID" value="PWK54627.1"/>
    <property type="molecule type" value="Genomic_DNA"/>
</dbReference>
<keyword evidence="3" id="KW-1185">Reference proteome</keyword>
<accession>A0A316GIK6</accession>
<dbReference type="Gene3D" id="3.90.1200.10">
    <property type="match status" value="1"/>
</dbReference>
<protein>
    <submittedName>
        <fullName evidence="2">Phosphotransferase family enzyme</fullName>
    </submittedName>
</protein>
<evidence type="ECO:0000259" key="1">
    <source>
        <dbReference type="Pfam" id="PF01636"/>
    </source>
</evidence>
<dbReference type="GO" id="GO:0016740">
    <property type="term" value="F:transferase activity"/>
    <property type="evidence" value="ECO:0007669"/>
    <property type="project" value="UniProtKB-KW"/>
</dbReference>
<feature type="domain" description="Aminoglycoside phosphotransferase" evidence="1">
    <location>
        <begin position="5"/>
        <end position="175"/>
    </location>
</feature>
<dbReference type="InterPro" id="IPR011009">
    <property type="entry name" value="Kinase-like_dom_sf"/>
</dbReference>
<dbReference type="Pfam" id="PF01636">
    <property type="entry name" value="APH"/>
    <property type="match status" value="1"/>
</dbReference>
<keyword evidence="2" id="KW-0808">Transferase</keyword>
<dbReference type="InterPro" id="IPR002575">
    <property type="entry name" value="Aminoglycoside_PTrfase"/>
</dbReference>
<dbReference type="RefSeq" id="WP_164721708.1">
    <property type="nucleotide sequence ID" value="NZ_CP034588.1"/>
</dbReference>
<dbReference type="AlphaFoldDB" id="A0A316GIK6"/>
<sequence>MSRFLKTHRDEATAAEALRRASILRRAGLPTPHAMAGADARQVSFARIEGETGLPLLASGLAGLLELVALLHECPVAGLPPLDPFRRIRPREALLRNEEIRSVLDETVPSGTATLHGDLHAGQFIRDGGGTVWIVDLDDLTLGPPEADLANFAAHSATSLQGGVELWADRVRAAWRDIGRPCDDDVFRRLLRIALVRRHLKLRETGRPDHEAMVATYLRESSNFSIL</sequence>
<reference evidence="2 3" key="1">
    <citation type="submission" date="2018-05" db="EMBL/GenBank/DDBJ databases">
        <title>Genomic Encyclopedia of Type Strains, Phase IV (KMG-IV): sequencing the most valuable type-strain genomes for metagenomic binning, comparative biology and taxonomic classification.</title>
        <authorList>
            <person name="Goeker M."/>
        </authorList>
    </citation>
    <scope>NUCLEOTIDE SEQUENCE [LARGE SCALE GENOMIC DNA]</scope>
    <source>
        <strain evidence="2 3">DSM 103371</strain>
    </source>
</reference>
<dbReference type="SUPFAM" id="SSF56112">
    <property type="entry name" value="Protein kinase-like (PK-like)"/>
    <property type="match status" value="1"/>
</dbReference>
<dbReference type="Proteomes" id="UP000245390">
    <property type="component" value="Unassembled WGS sequence"/>
</dbReference>
<comment type="caution">
    <text evidence="2">The sequence shown here is derived from an EMBL/GenBank/DDBJ whole genome shotgun (WGS) entry which is preliminary data.</text>
</comment>
<gene>
    <name evidence="2" type="ORF">C8D95_11162</name>
</gene>
<name>A0A316GIK6_9RHOB</name>
<proteinExistence type="predicted"/>